<dbReference type="KEGG" id="mzi:HWN40_01335"/>
<keyword evidence="2" id="KW-1185">Reference proteome</keyword>
<dbReference type="AlphaFoldDB" id="A0A7D5E6Z2"/>
<dbReference type="EMBL" id="CP058215">
    <property type="protein sequence ID" value="QLC49011.1"/>
    <property type="molecule type" value="Genomic_DNA"/>
</dbReference>
<dbReference type="SUPFAM" id="SSF46785">
    <property type="entry name" value="Winged helix' DNA-binding domain"/>
    <property type="match status" value="1"/>
</dbReference>
<dbReference type="InterPro" id="IPR036390">
    <property type="entry name" value="WH_DNA-bd_sf"/>
</dbReference>
<accession>A0A7D5E6Z2</accession>
<protein>
    <recommendedName>
        <fullName evidence="3">Winged helix-turn-helix transcriptional regulator</fullName>
    </recommendedName>
</protein>
<name>A0A7D5E6Z2_9EURY</name>
<dbReference type="Proteomes" id="UP000509594">
    <property type="component" value="Chromosome"/>
</dbReference>
<evidence type="ECO:0000313" key="2">
    <source>
        <dbReference type="Proteomes" id="UP000509594"/>
    </source>
</evidence>
<proteinExistence type="predicted"/>
<dbReference type="Gene3D" id="1.10.10.10">
    <property type="entry name" value="Winged helix-like DNA-binding domain superfamily/Winged helix DNA-binding domain"/>
    <property type="match status" value="1"/>
</dbReference>
<gene>
    <name evidence="1" type="ORF">HWN40_01335</name>
</gene>
<reference evidence="1 2" key="1">
    <citation type="submission" date="2020-06" db="EMBL/GenBank/DDBJ databases">
        <title>Methanolobus halotolerans sp. nov., isolated from a saline lake Tus in Siberia.</title>
        <authorList>
            <person name="Shen Y."/>
            <person name="Chen S.-C."/>
            <person name="Lai M.-C."/>
            <person name="Huang H.-H."/>
            <person name="Chiu H.-H."/>
            <person name="Tang S.-L."/>
            <person name="Rogozin D.Y."/>
            <person name="Degermendzhy A.G."/>
        </authorList>
    </citation>
    <scope>NUCLEOTIDE SEQUENCE [LARGE SCALE GENOMIC DNA]</scope>
    <source>
        <strain evidence="1 2">DSM 21339</strain>
    </source>
</reference>
<dbReference type="InterPro" id="IPR036388">
    <property type="entry name" value="WH-like_DNA-bd_sf"/>
</dbReference>
<dbReference type="RefSeq" id="WP_176964074.1">
    <property type="nucleotide sequence ID" value="NZ_CP058215.1"/>
</dbReference>
<evidence type="ECO:0000313" key="1">
    <source>
        <dbReference type="EMBL" id="QLC49011.1"/>
    </source>
</evidence>
<dbReference type="GeneID" id="55820276"/>
<organism evidence="1 2">
    <name type="scientific">Methanolobus zinderi</name>
    <dbReference type="NCBI Taxonomy" id="536044"/>
    <lineage>
        <taxon>Archaea</taxon>
        <taxon>Methanobacteriati</taxon>
        <taxon>Methanobacteriota</taxon>
        <taxon>Stenosarchaea group</taxon>
        <taxon>Methanomicrobia</taxon>
        <taxon>Methanosarcinales</taxon>
        <taxon>Methanosarcinaceae</taxon>
        <taxon>Methanolobus</taxon>
    </lineage>
</organism>
<sequence length="91" mass="10555">MEKKSLIDVLFRSEFRVNILLLLYEGGKSLHTLGEKLDIEKRIIISHLQIMEDHYLIKSDLHTYELTAIGLVLTNKILPLLDCLGDIEYML</sequence>
<evidence type="ECO:0008006" key="3">
    <source>
        <dbReference type="Google" id="ProtNLM"/>
    </source>
</evidence>